<dbReference type="Proteomes" id="UP000245433">
    <property type="component" value="Unassembled WGS sequence"/>
</dbReference>
<feature type="transmembrane region" description="Helical" evidence="1">
    <location>
        <begin position="136"/>
        <end position="162"/>
    </location>
</feature>
<keyword evidence="3" id="KW-1185">Reference proteome</keyword>
<evidence type="ECO:0000256" key="1">
    <source>
        <dbReference type="SAM" id="Phobius"/>
    </source>
</evidence>
<evidence type="ECO:0000313" key="2">
    <source>
        <dbReference type="EMBL" id="PVY86355.1"/>
    </source>
</evidence>
<dbReference type="EMBL" id="QEKT01000001">
    <property type="protein sequence ID" value="PVY86355.1"/>
    <property type="molecule type" value="Genomic_DNA"/>
</dbReference>
<evidence type="ECO:0008006" key="4">
    <source>
        <dbReference type="Google" id="ProtNLM"/>
    </source>
</evidence>
<gene>
    <name evidence="2" type="ORF">C7384_101271</name>
</gene>
<sequence>MYNTKFKRIAESKWFDLVGILIILTTVGVMGYYRTPLSASWVFKGQTAWWYQLPLIGIVSTCSSIASVMSTRLVAKVNNTGNLVGWINTIFSGLIDFLLGNVGAIITYPVSVYLNWQAGQNWAKKYQGSFGHRKNFGAFLFGLILAAFVTGFGLNWIAYVWLAH</sequence>
<feature type="transmembrane region" description="Helical" evidence="1">
    <location>
        <begin position="86"/>
        <end position="116"/>
    </location>
</feature>
<protein>
    <recommendedName>
        <fullName evidence="4">Nicotinamide mononucleotide transporter</fullName>
    </recommendedName>
</protein>
<keyword evidence="1" id="KW-0472">Membrane</keyword>
<reference evidence="2 3" key="1">
    <citation type="submission" date="2018-04" db="EMBL/GenBank/DDBJ databases">
        <title>Genomic Encyclopedia of Type Strains, Phase IV (KMG-IV): sequencing the most valuable type-strain genomes for metagenomic binning, comparative biology and taxonomic classification.</title>
        <authorList>
            <person name="Goeker M."/>
        </authorList>
    </citation>
    <scope>NUCLEOTIDE SEQUENCE [LARGE SCALE GENOMIC DNA]</scope>
    <source>
        <strain evidence="2 3">DSM 28795</strain>
    </source>
</reference>
<keyword evidence="1" id="KW-0812">Transmembrane</keyword>
<feature type="transmembrane region" description="Helical" evidence="1">
    <location>
        <begin position="53"/>
        <end position="74"/>
    </location>
</feature>
<feature type="transmembrane region" description="Helical" evidence="1">
    <location>
        <begin position="14"/>
        <end position="33"/>
    </location>
</feature>
<dbReference type="AlphaFoldDB" id="A0A2U1DF89"/>
<organism evidence="2 3">
    <name type="scientific">Convivina intestini</name>
    <dbReference type="NCBI Taxonomy" id="1505726"/>
    <lineage>
        <taxon>Bacteria</taxon>
        <taxon>Bacillati</taxon>
        <taxon>Bacillota</taxon>
        <taxon>Bacilli</taxon>
        <taxon>Lactobacillales</taxon>
        <taxon>Lactobacillaceae</taxon>
        <taxon>Convivina</taxon>
    </lineage>
</organism>
<keyword evidence="1" id="KW-1133">Transmembrane helix</keyword>
<comment type="caution">
    <text evidence="2">The sequence shown here is derived from an EMBL/GenBank/DDBJ whole genome shotgun (WGS) entry which is preliminary data.</text>
</comment>
<dbReference type="RefSeq" id="WP_089937673.1">
    <property type="nucleotide sequence ID" value="NZ_CAKOEX010000001.1"/>
</dbReference>
<dbReference type="OrthoDB" id="5195560at2"/>
<name>A0A2U1DF89_9LACO</name>
<evidence type="ECO:0000313" key="3">
    <source>
        <dbReference type="Proteomes" id="UP000245433"/>
    </source>
</evidence>
<proteinExistence type="predicted"/>
<accession>A0A2U1DF89</accession>